<dbReference type="Pfam" id="PF09242">
    <property type="entry name" value="FCSD-flav_bind"/>
    <property type="match status" value="1"/>
</dbReference>
<protein>
    <submittedName>
        <fullName evidence="7">Cytochrome c</fullName>
    </submittedName>
</protein>
<evidence type="ECO:0000259" key="6">
    <source>
        <dbReference type="Pfam" id="PF21706"/>
    </source>
</evidence>
<feature type="domain" description="FAD/NAD(P)-binding" evidence="4">
    <location>
        <begin position="35"/>
        <end position="149"/>
    </location>
</feature>
<feature type="domain" description="Flavocytochrome c sulphide dehydrogenase flavin-binding" evidence="5">
    <location>
        <begin position="361"/>
        <end position="426"/>
    </location>
</feature>
<dbReference type="InterPro" id="IPR016156">
    <property type="entry name" value="FAD/NAD-linked_Rdtase_dimer_sf"/>
</dbReference>
<feature type="domain" description="Sulfide dehydrogenase [flavocytochrome c] flavoprotein chain central" evidence="6">
    <location>
        <begin position="168"/>
        <end position="282"/>
    </location>
</feature>
<gene>
    <name evidence="7" type="primary">fccB-2</name>
    <name evidence="7" type="ORF">GCM10011396_39000</name>
</gene>
<keyword evidence="8" id="KW-1185">Reference proteome</keyword>
<dbReference type="Pfam" id="PF07992">
    <property type="entry name" value="Pyr_redox_2"/>
    <property type="match status" value="1"/>
</dbReference>
<dbReference type="SUPFAM" id="SSF55424">
    <property type="entry name" value="FAD/NAD-linked reductases, dimerisation (C-terminal) domain"/>
    <property type="match status" value="1"/>
</dbReference>
<dbReference type="PANTHER" id="PTHR43755:SF1">
    <property type="entry name" value="FAD-DEPENDENT PYRIDINE NUCLEOTIDE-DISULPHIDE OXIDOREDUCTASE"/>
    <property type="match status" value="1"/>
</dbReference>
<dbReference type="GO" id="GO:0050660">
    <property type="term" value="F:flavin adenine dinucleotide binding"/>
    <property type="evidence" value="ECO:0007669"/>
    <property type="project" value="InterPro"/>
</dbReference>
<dbReference type="EMBL" id="BMED01000004">
    <property type="protein sequence ID" value="GGC87986.1"/>
    <property type="molecule type" value="Genomic_DNA"/>
</dbReference>
<sequence length="427" mass="46336">MKRRQFIQGILPVGAMLASPAVWAQSKARSKAQSRVVVVGGGYAGATAAKYLRLWGEQKIEVTLVEANPQFVSCPLSNLVLGGFRQMSDITLSYDNLVKHHGIRLVQDYAQSVDKEKQVLKLAGGQSLPYDRLILSPGVDFLWDQLPGMQSAEAQQKIMHAWKAGPQTATLRKQLEAMQDGGTFVISIPPAPFRCPPGPYERACQVAAYFAQHKKKSKVLILDANDDVLSKGPLFKKAWAEHYKGIVEYVPKFTTADVDAASNTVISDFGDKMPGAVINVIPPQRAGAIAVQAGVANMNKRWCEVDFLTFESTQAKNIHILGDAIQVAPLMPKSGHMANQHAKVCAAAVVDLFNGDTPNQAPMLNNTCYSYVSEKEVVHIASVHAYSAEKKTFLSVPGAGGLSVAANEQETAYAESWAQNIWADTLA</sequence>
<evidence type="ECO:0000259" key="5">
    <source>
        <dbReference type="Pfam" id="PF09242"/>
    </source>
</evidence>
<evidence type="ECO:0000256" key="2">
    <source>
        <dbReference type="ARBA" id="ARBA00022827"/>
    </source>
</evidence>
<dbReference type="InterPro" id="IPR015323">
    <property type="entry name" value="FlavoCytC_S_DH_flav-bd"/>
</dbReference>
<name>A0A916UUX4_9BURK</name>
<dbReference type="InterPro" id="IPR049386">
    <property type="entry name" value="FCSD_central"/>
</dbReference>
<evidence type="ECO:0000259" key="4">
    <source>
        <dbReference type="Pfam" id="PF07992"/>
    </source>
</evidence>
<dbReference type="Gene3D" id="3.50.50.60">
    <property type="entry name" value="FAD/NAD(P)-binding domain"/>
    <property type="match status" value="2"/>
</dbReference>
<dbReference type="InterPro" id="IPR037092">
    <property type="entry name" value="FlavoCytC_S_DH_flav-bd_sf"/>
</dbReference>
<evidence type="ECO:0000313" key="7">
    <source>
        <dbReference type="EMBL" id="GGC87986.1"/>
    </source>
</evidence>
<comment type="caution">
    <text evidence="7">The sequence shown here is derived from an EMBL/GenBank/DDBJ whole genome shotgun (WGS) entry which is preliminary data.</text>
</comment>
<dbReference type="InterPro" id="IPR036188">
    <property type="entry name" value="FAD/NAD-bd_sf"/>
</dbReference>
<dbReference type="SUPFAM" id="SSF51905">
    <property type="entry name" value="FAD/NAD(P)-binding domain"/>
    <property type="match status" value="2"/>
</dbReference>
<keyword evidence="1" id="KW-0285">Flavoprotein</keyword>
<proteinExistence type="predicted"/>
<dbReference type="Gene3D" id="3.90.760.10">
    <property type="entry name" value="Flavocytochrome c sulphide dehydrogenase, flavin-binding domain"/>
    <property type="match status" value="1"/>
</dbReference>
<accession>A0A916UUX4</accession>
<reference evidence="7" key="1">
    <citation type="journal article" date="2014" name="Int. J. Syst. Evol. Microbiol.">
        <title>Complete genome sequence of Corynebacterium casei LMG S-19264T (=DSM 44701T), isolated from a smear-ripened cheese.</title>
        <authorList>
            <consortium name="US DOE Joint Genome Institute (JGI-PGF)"/>
            <person name="Walter F."/>
            <person name="Albersmeier A."/>
            <person name="Kalinowski J."/>
            <person name="Ruckert C."/>
        </authorList>
    </citation>
    <scope>NUCLEOTIDE SEQUENCE</scope>
    <source>
        <strain evidence="7">CGMCC 1.10998</strain>
    </source>
</reference>
<dbReference type="Proteomes" id="UP000637423">
    <property type="component" value="Unassembled WGS sequence"/>
</dbReference>
<keyword evidence="3" id="KW-0732">Signal</keyword>
<dbReference type="Pfam" id="PF21706">
    <property type="entry name" value="FCSD_central"/>
    <property type="match status" value="1"/>
</dbReference>
<keyword evidence="2" id="KW-0274">FAD</keyword>
<evidence type="ECO:0000256" key="1">
    <source>
        <dbReference type="ARBA" id="ARBA00022630"/>
    </source>
</evidence>
<feature type="chain" id="PRO_5036719338" evidence="3">
    <location>
        <begin position="25"/>
        <end position="427"/>
    </location>
</feature>
<evidence type="ECO:0000313" key="8">
    <source>
        <dbReference type="Proteomes" id="UP000637423"/>
    </source>
</evidence>
<dbReference type="GO" id="GO:0016491">
    <property type="term" value="F:oxidoreductase activity"/>
    <property type="evidence" value="ECO:0007669"/>
    <property type="project" value="InterPro"/>
</dbReference>
<dbReference type="AlphaFoldDB" id="A0A916UUX4"/>
<evidence type="ECO:0000256" key="3">
    <source>
        <dbReference type="SAM" id="SignalP"/>
    </source>
</evidence>
<dbReference type="PANTHER" id="PTHR43755">
    <property type="match status" value="1"/>
</dbReference>
<feature type="signal peptide" evidence="3">
    <location>
        <begin position="1"/>
        <end position="24"/>
    </location>
</feature>
<dbReference type="RefSeq" id="WP_188567785.1">
    <property type="nucleotide sequence ID" value="NZ_BMED01000004.1"/>
</dbReference>
<reference evidence="7" key="2">
    <citation type="submission" date="2020-09" db="EMBL/GenBank/DDBJ databases">
        <authorList>
            <person name="Sun Q."/>
            <person name="Zhou Y."/>
        </authorList>
    </citation>
    <scope>NUCLEOTIDE SEQUENCE</scope>
    <source>
        <strain evidence="7">CGMCC 1.10998</strain>
    </source>
</reference>
<dbReference type="InterPro" id="IPR023753">
    <property type="entry name" value="FAD/NAD-binding_dom"/>
</dbReference>
<dbReference type="InterPro" id="IPR052541">
    <property type="entry name" value="SQRD"/>
</dbReference>
<organism evidence="7 8">
    <name type="scientific">Undibacterium terreum</name>
    <dbReference type="NCBI Taxonomy" id="1224302"/>
    <lineage>
        <taxon>Bacteria</taxon>
        <taxon>Pseudomonadati</taxon>
        <taxon>Pseudomonadota</taxon>
        <taxon>Betaproteobacteria</taxon>
        <taxon>Burkholderiales</taxon>
        <taxon>Oxalobacteraceae</taxon>
        <taxon>Undibacterium</taxon>
    </lineage>
</organism>